<accession>A0A6L5G969</accession>
<evidence type="ECO:0000313" key="6">
    <source>
        <dbReference type="Proteomes" id="UP000477750"/>
    </source>
</evidence>
<gene>
    <name evidence="5" type="ORF">GFD30_11755</name>
</gene>
<keyword evidence="2" id="KW-0378">Hydrolase</keyword>
<evidence type="ECO:0000256" key="3">
    <source>
        <dbReference type="SAM" id="MobiDB-lite"/>
    </source>
</evidence>
<evidence type="ECO:0000256" key="2">
    <source>
        <dbReference type="RuleBase" id="RU363034"/>
    </source>
</evidence>
<dbReference type="InterPro" id="IPR001314">
    <property type="entry name" value="Peptidase_S1A"/>
</dbReference>
<dbReference type="InterPro" id="IPR009003">
    <property type="entry name" value="Peptidase_S1_PA"/>
</dbReference>
<feature type="compositionally biased region" description="Low complexity" evidence="3">
    <location>
        <begin position="16"/>
        <end position="26"/>
    </location>
</feature>
<dbReference type="PROSITE" id="PS00134">
    <property type="entry name" value="TRYPSIN_HIS"/>
    <property type="match status" value="1"/>
</dbReference>
<dbReference type="CDD" id="cd00190">
    <property type="entry name" value="Tryp_SPc"/>
    <property type="match status" value="1"/>
</dbReference>
<dbReference type="PANTHER" id="PTHR24252">
    <property type="entry name" value="ACROSIN-RELATED"/>
    <property type="match status" value="1"/>
</dbReference>
<evidence type="ECO:0000259" key="4">
    <source>
        <dbReference type="PROSITE" id="PS50240"/>
    </source>
</evidence>
<dbReference type="PROSITE" id="PS50240">
    <property type="entry name" value="TRYPSIN_DOM"/>
    <property type="match status" value="1"/>
</dbReference>
<keyword evidence="2" id="KW-0720">Serine protease</keyword>
<dbReference type="AlphaFoldDB" id="A0A6L5G969"/>
<dbReference type="InterPro" id="IPR043504">
    <property type="entry name" value="Peptidase_S1_PA_chymotrypsin"/>
</dbReference>
<dbReference type="InterPro" id="IPR033116">
    <property type="entry name" value="TRYPSIN_SER"/>
</dbReference>
<keyword evidence="1" id="KW-1015">Disulfide bond</keyword>
<dbReference type="SUPFAM" id="SSF50494">
    <property type="entry name" value="Trypsin-like serine proteases"/>
    <property type="match status" value="1"/>
</dbReference>
<dbReference type="SMART" id="SM00020">
    <property type="entry name" value="Tryp_SPc"/>
    <property type="match status" value="1"/>
</dbReference>
<evidence type="ECO:0000313" key="5">
    <source>
        <dbReference type="EMBL" id="MQM26239.1"/>
    </source>
</evidence>
<sequence>MTASPSSRPRRRRSAARPTRVRTAASGSFMTRFSPIALRPSRSARQARPAVREGSREVPATFRRGRANALTLASTPKGSQLEIKRKHLIRLGAGVAAGLGAAVFGLGGVPSYAEEPSTGGDFEAQIVGGQPAAEGQYPWLVSVGYELPGEPAAEHFCGGSVIAPSVVLTAAHCVEGENPVDITVLAGSVDLESDELDEADVAEIHIAHDWNEPVEFANDWALLLLEEEVDVQPIELATDPAVYGVLETAGWGDLGNGQSPTVAEWVEVPFVTDAQCQAAYPGEVDPATMLCAGDLENGGVDTCQGDSGGPIMAEEDGELILAGIVSWGYGCAEPGNPGVYAEVADFNGAIDDVLDDWGVA</sequence>
<dbReference type="FunFam" id="2.40.10.10:FF:000002">
    <property type="entry name" value="Transmembrane protease serine"/>
    <property type="match status" value="1"/>
</dbReference>
<evidence type="ECO:0000256" key="1">
    <source>
        <dbReference type="ARBA" id="ARBA00023157"/>
    </source>
</evidence>
<dbReference type="GO" id="GO:0006508">
    <property type="term" value="P:proteolysis"/>
    <property type="evidence" value="ECO:0007669"/>
    <property type="project" value="UniProtKB-KW"/>
</dbReference>
<dbReference type="PANTHER" id="PTHR24252:SF7">
    <property type="entry name" value="HYALIN"/>
    <property type="match status" value="1"/>
</dbReference>
<comment type="caution">
    <text evidence="5">The sequence shown here is derived from an EMBL/GenBank/DDBJ whole genome shotgun (WGS) entry which is preliminary data.</text>
</comment>
<organism evidence="5 6">
    <name type="scientific">Glycomyces albidus</name>
    <dbReference type="NCBI Taxonomy" id="2656774"/>
    <lineage>
        <taxon>Bacteria</taxon>
        <taxon>Bacillati</taxon>
        <taxon>Actinomycetota</taxon>
        <taxon>Actinomycetes</taxon>
        <taxon>Glycomycetales</taxon>
        <taxon>Glycomycetaceae</taxon>
        <taxon>Glycomyces</taxon>
    </lineage>
</organism>
<proteinExistence type="predicted"/>
<keyword evidence="2 5" id="KW-0645">Protease</keyword>
<feature type="compositionally biased region" description="Low complexity" evidence="3">
    <location>
        <begin position="37"/>
        <end position="49"/>
    </location>
</feature>
<dbReference type="InterPro" id="IPR001254">
    <property type="entry name" value="Trypsin_dom"/>
</dbReference>
<keyword evidence="6" id="KW-1185">Reference proteome</keyword>
<dbReference type="EMBL" id="WIAO01000012">
    <property type="protein sequence ID" value="MQM26239.1"/>
    <property type="molecule type" value="Genomic_DNA"/>
</dbReference>
<protein>
    <submittedName>
        <fullName evidence="5">Trypsin-like serine protease</fullName>
    </submittedName>
</protein>
<feature type="region of interest" description="Disordered" evidence="3">
    <location>
        <begin position="1"/>
        <end position="59"/>
    </location>
</feature>
<dbReference type="Pfam" id="PF00089">
    <property type="entry name" value="Trypsin"/>
    <property type="match status" value="1"/>
</dbReference>
<dbReference type="Proteomes" id="UP000477750">
    <property type="component" value="Unassembled WGS sequence"/>
</dbReference>
<dbReference type="PROSITE" id="PS00135">
    <property type="entry name" value="TRYPSIN_SER"/>
    <property type="match status" value="1"/>
</dbReference>
<feature type="domain" description="Peptidase S1" evidence="4">
    <location>
        <begin position="126"/>
        <end position="357"/>
    </location>
</feature>
<name>A0A6L5G969_9ACTN</name>
<dbReference type="Gene3D" id="2.40.10.10">
    <property type="entry name" value="Trypsin-like serine proteases"/>
    <property type="match status" value="1"/>
</dbReference>
<dbReference type="PRINTS" id="PR00722">
    <property type="entry name" value="CHYMOTRYPSIN"/>
</dbReference>
<dbReference type="FunFam" id="2.40.10.10:FF:000068">
    <property type="entry name" value="transmembrane protease serine 2"/>
    <property type="match status" value="1"/>
</dbReference>
<dbReference type="InterPro" id="IPR018114">
    <property type="entry name" value="TRYPSIN_HIS"/>
</dbReference>
<reference evidence="5 6" key="1">
    <citation type="submission" date="2019-10" db="EMBL/GenBank/DDBJ databases">
        <title>Glycomyces albidus sp. nov., a novel actinomycete isolated from rhizosphere soil of wheat (Triticum aestivum L.).</title>
        <authorList>
            <person name="Qian L."/>
        </authorList>
    </citation>
    <scope>NUCLEOTIDE SEQUENCE [LARGE SCALE GENOMIC DNA]</scope>
    <source>
        <strain evidence="5 6">NEAU-7082</strain>
    </source>
</reference>
<dbReference type="GO" id="GO:0004252">
    <property type="term" value="F:serine-type endopeptidase activity"/>
    <property type="evidence" value="ECO:0007669"/>
    <property type="project" value="InterPro"/>
</dbReference>